<dbReference type="EC" id="5.1.1.1" evidence="4"/>
<comment type="cofactor">
    <cofactor evidence="1 4 5">
        <name>pyridoxal 5'-phosphate</name>
        <dbReference type="ChEBI" id="CHEBI:597326"/>
    </cofactor>
</comment>
<dbReference type="AlphaFoldDB" id="A0A7W2A8Z9"/>
<dbReference type="InterPro" id="IPR020622">
    <property type="entry name" value="Ala_racemase_pyridoxalP-BS"/>
</dbReference>
<dbReference type="Pfam" id="PF01168">
    <property type="entry name" value="Ala_racemase_N"/>
    <property type="match status" value="1"/>
</dbReference>
<gene>
    <name evidence="8" type="primary">alr</name>
    <name evidence="8" type="ORF">H1191_12725</name>
</gene>
<accession>A0A7W2A8Z9</accession>
<dbReference type="GO" id="GO:0005829">
    <property type="term" value="C:cytosol"/>
    <property type="evidence" value="ECO:0007669"/>
    <property type="project" value="TreeGrafter"/>
</dbReference>
<dbReference type="InterPro" id="IPR011079">
    <property type="entry name" value="Ala_racemase_C"/>
</dbReference>
<comment type="caution">
    <text evidence="8">The sequence shown here is derived from an EMBL/GenBank/DDBJ whole genome shotgun (WGS) entry which is preliminary data.</text>
</comment>
<comment type="catalytic activity">
    <reaction evidence="4">
        <text>L-alanine = D-alanine</text>
        <dbReference type="Rhea" id="RHEA:20249"/>
        <dbReference type="ChEBI" id="CHEBI:57416"/>
        <dbReference type="ChEBI" id="CHEBI:57972"/>
        <dbReference type="EC" id="5.1.1.1"/>
    </reaction>
</comment>
<evidence type="ECO:0000256" key="4">
    <source>
        <dbReference type="HAMAP-Rule" id="MF_01201"/>
    </source>
</evidence>
<feature type="active site" description="Proton acceptor; specific for L-alanine" evidence="4">
    <location>
        <position position="265"/>
    </location>
</feature>
<proteinExistence type="inferred from homology"/>
<dbReference type="PANTHER" id="PTHR30511:SF0">
    <property type="entry name" value="ALANINE RACEMASE, CATABOLIC-RELATED"/>
    <property type="match status" value="1"/>
</dbReference>
<feature type="domain" description="Alanine racemase C-terminal" evidence="7">
    <location>
        <begin position="244"/>
        <end position="372"/>
    </location>
</feature>
<dbReference type="Pfam" id="PF00842">
    <property type="entry name" value="Ala_racemase_C"/>
    <property type="match status" value="1"/>
</dbReference>
<feature type="binding site" evidence="4 6">
    <location>
        <position position="313"/>
    </location>
    <ligand>
        <name>substrate</name>
    </ligand>
</feature>
<dbReference type="InterPro" id="IPR001608">
    <property type="entry name" value="Ala_racemase_N"/>
</dbReference>
<evidence type="ECO:0000256" key="2">
    <source>
        <dbReference type="ARBA" id="ARBA00022898"/>
    </source>
</evidence>
<feature type="modified residue" description="N6-(pyridoxal phosphate)lysine" evidence="4 5">
    <location>
        <position position="39"/>
    </location>
</feature>
<feature type="active site" description="Proton acceptor; specific for D-alanine" evidence="4">
    <location>
        <position position="39"/>
    </location>
</feature>
<comment type="pathway">
    <text evidence="4">Amino-acid biosynthesis; D-alanine biosynthesis; D-alanine from L-alanine: step 1/1.</text>
</comment>
<evidence type="ECO:0000256" key="1">
    <source>
        <dbReference type="ARBA" id="ARBA00001933"/>
    </source>
</evidence>
<comment type="function">
    <text evidence="4">Catalyzes the interconversion of L-alanine and D-alanine. May also act on other amino acids.</text>
</comment>
<dbReference type="InterPro" id="IPR029066">
    <property type="entry name" value="PLP-binding_barrel"/>
</dbReference>
<dbReference type="NCBIfam" id="TIGR00492">
    <property type="entry name" value="alr"/>
    <property type="match status" value="1"/>
</dbReference>
<evidence type="ECO:0000256" key="6">
    <source>
        <dbReference type="PIRSR" id="PIRSR600821-52"/>
    </source>
</evidence>
<dbReference type="SUPFAM" id="SSF51419">
    <property type="entry name" value="PLP-binding barrel"/>
    <property type="match status" value="1"/>
</dbReference>
<evidence type="ECO:0000259" key="7">
    <source>
        <dbReference type="SMART" id="SM01005"/>
    </source>
</evidence>
<dbReference type="InterPro" id="IPR009006">
    <property type="entry name" value="Ala_racemase/Decarboxylase_C"/>
</dbReference>
<dbReference type="GO" id="GO:0008784">
    <property type="term" value="F:alanine racemase activity"/>
    <property type="evidence" value="ECO:0007669"/>
    <property type="project" value="UniProtKB-UniRule"/>
</dbReference>
<dbReference type="InterPro" id="IPR000821">
    <property type="entry name" value="Ala_racemase"/>
</dbReference>
<dbReference type="HAMAP" id="MF_01201">
    <property type="entry name" value="Ala_racemase"/>
    <property type="match status" value="1"/>
</dbReference>
<keyword evidence="3 4" id="KW-0413">Isomerase</keyword>
<dbReference type="FunFam" id="3.20.20.10:FF:000002">
    <property type="entry name" value="Alanine racemase"/>
    <property type="match status" value="1"/>
</dbReference>
<organism evidence="8 9">
    <name type="scientific">Paenactinomyces guangxiensis</name>
    <dbReference type="NCBI Taxonomy" id="1490290"/>
    <lineage>
        <taxon>Bacteria</taxon>
        <taxon>Bacillati</taxon>
        <taxon>Bacillota</taxon>
        <taxon>Bacilli</taxon>
        <taxon>Bacillales</taxon>
        <taxon>Thermoactinomycetaceae</taxon>
        <taxon>Paenactinomyces</taxon>
    </lineage>
</organism>
<dbReference type="SUPFAM" id="SSF50621">
    <property type="entry name" value="Alanine racemase C-terminal domain-like"/>
    <property type="match status" value="1"/>
</dbReference>
<dbReference type="Proteomes" id="UP000535491">
    <property type="component" value="Unassembled WGS sequence"/>
</dbReference>
<keyword evidence="9" id="KW-1185">Reference proteome</keyword>
<evidence type="ECO:0000256" key="5">
    <source>
        <dbReference type="PIRSR" id="PIRSR600821-50"/>
    </source>
</evidence>
<dbReference type="Gene3D" id="3.20.20.10">
    <property type="entry name" value="Alanine racemase"/>
    <property type="match status" value="1"/>
</dbReference>
<dbReference type="GO" id="GO:0030170">
    <property type="term" value="F:pyridoxal phosphate binding"/>
    <property type="evidence" value="ECO:0007669"/>
    <property type="project" value="UniProtKB-UniRule"/>
</dbReference>
<dbReference type="UniPathway" id="UPA00042">
    <property type="reaction ID" value="UER00497"/>
</dbReference>
<feature type="binding site" evidence="4 6">
    <location>
        <position position="134"/>
    </location>
    <ligand>
        <name>substrate</name>
    </ligand>
</feature>
<dbReference type="PANTHER" id="PTHR30511">
    <property type="entry name" value="ALANINE RACEMASE"/>
    <property type="match status" value="1"/>
</dbReference>
<sequence length="379" mass="41925">MGVNSEQLVAEVNLSAIAFNYREVRHMINPQAKIMGVVKGDAYGHGLVQVAKTLAAQGVDQLAVASIQEGVQLRQAGITLPILVLGYTHSAQAKEIVQYDLMQSVFSLDMAQALSEAAHRKTKIHIKIDTGLGRVGFLPNHLSIEWIKKIQGLSGIQIEGIYTHFSSASDEDKGSVSHQYHIFASFIHRLEEENIHIPIRHAANSPSIIQFPETHLNMVRPGILLYGLLPSSKIKADYLQLKEAMTLKSRVIFLKSVDKGVSIGYGRSFITRRKSQIATISVGFAYGYSRSLSNQGYVLIREAYAPIVGMISMHHIMVDVTDIPNITVWDEVVLFGRMGNKRISVNTLSDLAKTINTEILCSIGSKVPRVYTLTEEFVI</sequence>
<comment type="similarity">
    <text evidence="4">Belongs to the alanine racemase family.</text>
</comment>
<dbReference type="EMBL" id="JACEIQ010000012">
    <property type="protein sequence ID" value="MBA4495170.1"/>
    <property type="molecule type" value="Genomic_DNA"/>
</dbReference>
<dbReference type="GO" id="GO:0030632">
    <property type="term" value="P:D-alanine biosynthetic process"/>
    <property type="evidence" value="ECO:0007669"/>
    <property type="project" value="UniProtKB-UniRule"/>
</dbReference>
<reference evidence="8 9" key="1">
    <citation type="submission" date="2020-07" db="EMBL/GenBank/DDBJ databases">
        <authorList>
            <person name="Feng H."/>
        </authorList>
    </citation>
    <scope>NUCLEOTIDE SEQUENCE [LARGE SCALE GENOMIC DNA]</scope>
    <source>
        <strain evidence="9">s-10</strain>
    </source>
</reference>
<keyword evidence="2 4" id="KW-0663">Pyridoxal phosphate</keyword>
<dbReference type="PRINTS" id="PR00992">
    <property type="entry name" value="ALARACEMASE"/>
</dbReference>
<dbReference type="CDD" id="cd00430">
    <property type="entry name" value="PLPDE_III_AR"/>
    <property type="match status" value="1"/>
</dbReference>
<dbReference type="SMART" id="SM01005">
    <property type="entry name" value="Ala_racemase_C"/>
    <property type="match status" value="1"/>
</dbReference>
<dbReference type="GO" id="GO:0009252">
    <property type="term" value="P:peptidoglycan biosynthetic process"/>
    <property type="evidence" value="ECO:0007669"/>
    <property type="project" value="TreeGrafter"/>
</dbReference>
<evidence type="ECO:0000256" key="3">
    <source>
        <dbReference type="ARBA" id="ARBA00023235"/>
    </source>
</evidence>
<protein>
    <recommendedName>
        <fullName evidence="4">Alanine racemase</fullName>
        <ecNumber evidence="4">5.1.1.1</ecNumber>
    </recommendedName>
</protein>
<evidence type="ECO:0000313" key="8">
    <source>
        <dbReference type="EMBL" id="MBA4495170.1"/>
    </source>
</evidence>
<dbReference type="PROSITE" id="PS00395">
    <property type="entry name" value="ALANINE_RACEMASE"/>
    <property type="match status" value="1"/>
</dbReference>
<name>A0A7W2A8Z9_9BACL</name>
<dbReference type="Gene3D" id="2.40.37.10">
    <property type="entry name" value="Lyase, Ornithine Decarboxylase, Chain A, domain 1"/>
    <property type="match status" value="1"/>
</dbReference>
<evidence type="ECO:0000313" key="9">
    <source>
        <dbReference type="Proteomes" id="UP000535491"/>
    </source>
</evidence>